<evidence type="ECO:0000313" key="4">
    <source>
        <dbReference type="Proteomes" id="UP000536711"/>
    </source>
</evidence>
<dbReference type="GO" id="GO:0000981">
    <property type="term" value="F:DNA-binding transcription factor activity, RNA polymerase II-specific"/>
    <property type="evidence" value="ECO:0007669"/>
    <property type="project" value="TreeGrafter"/>
</dbReference>
<protein>
    <submittedName>
        <fullName evidence="3">Cysteine-rich NFX-1</fullName>
    </submittedName>
</protein>
<comment type="caution">
    <text evidence="3">The sequence shown here is derived from an EMBL/GenBank/DDBJ whole genome shotgun (WGS) entry which is preliminary data.</text>
</comment>
<dbReference type="InterPro" id="IPR034078">
    <property type="entry name" value="NFX1_fam"/>
</dbReference>
<reference evidence="3 4" key="1">
    <citation type="submission" date="2020-01" db="EMBL/GenBank/DDBJ databases">
        <title>Identification and distribution of gene clusters putatively required for synthesis of sphingolipid metabolism inhibitors in phylogenetically diverse species of the filamentous fungus Fusarium.</title>
        <authorList>
            <person name="Kim H.-S."/>
            <person name="Busman M."/>
            <person name="Brown D.W."/>
            <person name="Divon H."/>
            <person name="Uhlig S."/>
            <person name="Proctor R.H."/>
        </authorList>
    </citation>
    <scope>NUCLEOTIDE SEQUENCE [LARGE SCALE GENOMIC DNA]</scope>
    <source>
        <strain evidence="3 4">NRRL 13308</strain>
    </source>
</reference>
<dbReference type="InterPro" id="IPR036867">
    <property type="entry name" value="R3H_dom_sf"/>
</dbReference>
<dbReference type="GO" id="GO:0000122">
    <property type="term" value="P:negative regulation of transcription by RNA polymerase II"/>
    <property type="evidence" value="ECO:0007669"/>
    <property type="project" value="TreeGrafter"/>
</dbReference>
<dbReference type="InterPro" id="IPR013083">
    <property type="entry name" value="Znf_RING/FYVE/PHD"/>
</dbReference>
<dbReference type="Pfam" id="PF01424">
    <property type="entry name" value="R3H"/>
    <property type="match status" value="1"/>
</dbReference>
<feature type="compositionally biased region" description="Basic residues" evidence="1">
    <location>
        <begin position="39"/>
        <end position="50"/>
    </location>
</feature>
<dbReference type="GO" id="GO:0000977">
    <property type="term" value="F:RNA polymerase II transcription regulatory region sequence-specific DNA binding"/>
    <property type="evidence" value="ECO:0007669"/>
    <property type="project" value="TreeGrafter"/>
</dbReference>
<dbReference type="PROSITE" id="PS51061">
    <property type="entry name" value="R3H"/>
    <property type="match status" value="1"/>
</dbReference>
<dbReference type="PANTHER" id="PTHR12360">
    <property type="entry name" value="NUCLEAR TRANSCRIPTION FACTOR, X-BOX BINDING 1 NFX1"/>
    <property type="match status" value="1"/>
</dbReference>
<dbReference type="Proteomes" id="UP000536711">
    <property type="component" value="Unassembled WGS sequence"/>
</dbReference>
<dbReference type="Gene3D" id="3.30.1370.50">
    <property type="entry name" value="R3H-like domain"/>
    <property type="match status" value="1"/>
</dbReference>
<dbReference type="InterPro" id="IPR001374">
    <property type="entry name" value="R3H_dom"/>
</dbReference>
<dbReference type="OrthoDB" id="6512771at2759"/>
<evidence type="ECO:0000256" key="1">
    <source>
        <dbReference type="SAM" id="MobiDB-lite"/>
    </source>
</evidence>
<evidence type="ECO:0000259" key="2">
    <source>
        <dbReference type="PROSITE" id="PS51061"/>
    </source>
</evidence>
<feature type="compositionally biased region" description="Low complexity" evidence="1">
    <location>
        <begin position="72"/>
        <end position="90"/>
    </location>
</feature>
<dbReference type="PANTHER" id="PTHR12360:SF12">
    <property type="entry name" value="TRANSCRIPTIONAL REPRESSOR NF-X1"/>
    <property type="match status" value="1"/>
</dbReference>
<feature type="compositionally biased region" description="Low complexity" evidence="1">
    <location>
        <begin position="20"/>
        <end position="33"/>
    </location>
</feature>
<keyword evidence="4" id="KW-1185">Reference proteome</keyword>
<feature type="region of interest" description="Disordered" evidence="1">
    <location>
        <begin position="1"/>
        <end position="125"/>
    </location>
</feature>
<dbReference type="Gene3D" id="3.30.40.10">
    <property type="entry name" value="Zinc/RING finger domain, C3HC4 (zinc finger)"/>
    <property type="match status" value="1"/>
</dbReference>
<proteinExistence type="predicted"/>
<evidence type="ECO:0000313" key="3">
    <source>
        <dbReference type="EMBL" id="KAF4438903.1"/>
    </source>
</evidence>
<dbReference type="AlphaFoldDB" id="A0A8H4NN15"/>
<feature type="region of interest" description="Disordered" evidence="1">
    <location>
        <begin position="155"/>
        <end position="197"/>
    </location>
</feature>
<sequence>MAEQETSRTSHQARNNAPNRSQSEGQGSASRSRGGSGGGRRRGRGGRNRGQRQGDSAQVPEGRGNAPQTGPADATIAAQTIAAPESSGSSRGRRNRRGNRGGSRGQGNQGRGVFSMGPQRTFGGRLTTTEQPTEIAQDASLSAGAPEFVPGQPVFQRSAQQQPSSASQPTGQGRSRNRTRDRKQDRPRQEVPKSTASELWQRIQEDIANWNYECRICTEEVTRKTEVWSCTTCWTVVHLECAHQWWDTSMKVNEESGDQSWRCPGSQSEQHLASSFMWANMFQAQIDMLPPMYSSMSSWPMPSVHRIEPTGALLLWKALSAKELQGYRLLQRATIPGLRALSAARVLAEEPSIVVYIVARFLVTRKKRSRLIALSLQTLSPIALVAGHRSRISWCSPVKPVKIMFLTVRGFARRSWNVVISANLCATLGNATLAPKRWRLTAAVAESWARRSAMREMSNIPYVSRYARLLVTAEDIDAESIVARVKRRHLSVLLSRRSNAWALIRYQLRPSISVSPSADDHLSVVVTFASNSVIAELAKAVPRLSGKKFRAIAARQSCILHNHAERDSHLALTSASGRLHVDILLLTISAILMMYPARHAHTSSRSDASVERRPSTTSLVICKRLIAESNAGRNSPAGSIHVKSYVIAPENAEMLRTGASKYAENPSCYVTTHARVSATDKFPVKNQQLVSTSNPTPSRPEIRCDEECERLDRNRRLAAALNIDPASHTNDHIPFSDNTLKLYKQMQSWGDAQESQFRVFAANKDEVRLRYEPMKNQSRQFLHLLAEDFGFESKSEDYDIHRSVLVWKSDKFVSAPTKTLAQCVKIRASQAAEAAAAAAIRPPSPPILETEPFNALVLTEPRFGLTIEEVNTALEPDLTSLQGFSFKVDFLNEEVLIKALVSYSAFLTPAPMEKSLEILKPRIEQTIRREKLAESILLCHSDATGAISRREVPLRAGTGGWSAVAGRAASRPMSSSSTPAPEEAKPGRKLLLGLKKKRPQQPEAGKVWAALDGDVEC</sequence>
<organism evidence="3 4">
    <name type="scientific">Fusarium acutatum</name>
    <dbReference type="NCBI Taxonomy" id="78861"/>
    <lineage>
        <taxon>Eukaryota</taxon>
        <taxon>Fungi</taxon>
        <taxon>Dikarya</taxon>
        <taxon>Ascomycota</taxon>
        <taxon>Pezizomycotina</taxon>
        <taxon>Sordariomycetes</taxon>
        <taxon>Hypocreomycetidae</taxon>
        <taxon>Hypocreales</taxon>
        <taxon>Nectriaceae</taxon>
        <taxon>Fusarium</taxon>
        <taxon>Fusarium fujikuroi species complex</taxon>
    </lineage>
</organism>
<gene>
    <name evidence="3" type="ORF">FACUT_4531</name>
</gene>
<feature type="compositionally biased region" description="Basic and acidic residues" evidence="1">
    <location>
        <begin position="182"/>
        <end position="191"/>
    </location>
</feature>
<name>A0A8H4NN15_9HYPO</name>
<dbReference type="EMBL" id="JAADJF010000101">
    <property type="protein sequence ID" value="KAF4438903.1"/>
    <property type="molecule type" value="Genomic_DNA"/>
</dbReference>
<dbReference type="GO" id="GO:0005634">
    <property type="term" value="C:nucleus"/>
    <property type="evidence" value="ECO:0007669"/>
    <property type="project" value="TreeGrafter"/>
</dbReference>
<feature type="compositionally biased region" description="Low complexity" evidence="1">
    <location>
        <begin position="158"/>
        <end position="169"/>
    </location>
</feature>
<feature type="compositionally biased region" description="Gly residues" evidence="1">
    <location>
        <begin position="100"/>
        <end position="110"/>
    </location>
</feature>
<feature type="compositionally biased region" description="Polar residues" evidence="1">
    <location>
        <begin position="9"/>
        <end position="19"/>
    </location>
</feature>
<feature type="domain" description="R3H" evidence="2">
    <location>
        <begin position="747"/>
        <end position="810"/>
    </location>
</feature>
<dbReference type="SUPFAM" id="SSF82708">
    <property type="entry name" value="R3H domain"/>
    <property type="match status" value="1"/>
</dbReference>
<dbReference type="CDD" id="cd16492">
    <property type="entry name" value="RING-CH-C4HC3_NFX1-like"/>
    <property type="match status" value="1"/>
</dbReference>
<accession>A0A8H4NN15</accession>
<feature type="region of interest" description="Disordered" evidence="1">
    <location>
        <begin position="965"/>
        <end position="988"/>
    </location>
</feature>